<dbReference type="AlphaFoldDB" id="X0UZD6"/>
<sequence length="60" mass="6597">MKLEYIDIKLTIEACKKAISEAENIIGINQLVLEKMEAELKTGKYPKPKLEPKAPPAGTG</sequence>
<organism evidence="1">
    <name type="scientific">marine sediment metagenome</name>
    <dbReference type="NCBI Taxonomy" id="412755"/>
    <lineage>
        <taxon>unclassified sequences</taxon>
        <taxon>metagenomes</taxon>
        <taxon>ecological metagenomes</taxon>
    </lineage>
</organism>
<comment type="caution">
    <text evidence="1">The sequence shown here is derived from an EMBL/GenBank/DDBJ whole genome shotgun (WGS) entry which is preliminary data.</text>
</comment>
<dbReference type="EMBL" id="BARS01010458">
    <property type="protein sequence ID" value="GAF93785.1"/>
    <property type="molecule type" value="Genomic_DNA"/>
</dbReference>
<evidence type="ECO:0000313" key="1">
    <source>
        <dbReference type="EMBL" id="GAF93785.1"/>
    </source>
</evidence>
<protein>
    <submittedName>
        <fullName evidence="1">Uncharacterized protein</fullName>
    </submittedName>
</protein>
<name>X0UZD6_9ZZZZ</name>
<accession>X0UZD6</accession>
<proteinExistence type="predicted"/>
<reference evidence="1" key="1">
    <citation type="journal article" date="2014" name="Front. Microbiol.">
        <title>High frequency of phylogenetically diverse reductive dehalogenase-homologous genes in deep subseafloor sedimentary metagenomes.</title>
        <authorList>
            <person name="Kawai M."/>
            <person name="Futagami T."/>
            <person name="Toyoda A."/>
            <person name="Takaki Y."/>
            <person name="Nishi S."/>
            <person name="Hori S."/>
            <person name="Arai W."/>
            <person name="Tsubouchi T."/>
            <person name="Morono Y."/>
            <person name="Uchiyama I."/>
            <person name="Ito T."/>
            <person name="Fujiyama A."/>
            <person name="Inagaki F."/>
            <person name="Takami H."/>
        </authorList>
    </citation>
    <scope>NUCLEOTIDE SEQUENCE</scope>
    <source>
        <strain evidence="1">Expedition CK06-06</strain>
    </source>
</reference>
<gene>
    <name evidence="1" type="ORF">S01H1_19375</name>
</gene>